<gene>
    <name evidence="1" type="ORF">GCM10007053_15780</name>
</gene>
<sequence>MVYVMVHAVGVPTNLAPPRRKETAWQVALGLGAPGRAGQRSLFLRAKMGQDSVDVVLIVNASDDFDSPTAATANLKRSAGLSAPFLS</sequence>
<reference evidence="1" key="2">
    <citation type="submission" date="2020-09" db="EMBL/GenBank/DDBJ databases">
        <authorList>
            <person name="Sun Q."/>
            <person name="Kim S."/>
        </authorList>
    </citation>
    <scope>NUCLEOTIDE SEQUENCE</scope>
    <source>
        <strain evidence="1">KCTC 23430</strain>
    </source>
</reference>
<proteinExistence type="predicted"/>
<dbReference type="AlphaFoldDB" id="A0A918XHC5"/>
<accession>A0A918XHC5</accession>
<comment type="caution">
    <text evidence="1">The sequence shown here is derived from an EMBL/GenBank/DDBJ whole genome shotgun (WGS) entry which is preliminary data.</text>
</comment>
<dbReference type="EMBL" id="BMYM01000001">
    <property type="protein sequence ID" value="GHD32070.1"/>
    <property type="molecule type" value="Genomic_DNA"/>
</dbReference>
<reference evidence="1" key="1">
    <citation type="journal article" date="2014" name="Int. J. Syst. Evol. Microbiol.">
        <title>Complete genome sequence of Corynebacterium casei LMG S-19264T (=DSM 44701T), isolated from a smear-ripened cheese.</title>
        <authorList>
            <consortium name="US DOE Joint Genome Institute (JGI-PGF)"/>
            <person name="Walter F."/>
            <person name="Albersmeier A."/>
            <person name="Kalinowski J."/>
            <person name="Ruckert C."/>
        </authorList>
    </citation>
    <scope>NUCLEOTIDE SEQUENCE</scope>
    <source>
        <strain evidence="1">KCTC 23430</strain>
    </source>
</reference>
<protein>
    <submittedName>
        <fullName evidence="1">Uncharacterized protein</fullName>
    </submittedName>
</protein>
<dbReference type="Proteomes" id="UP000644693">
    <property type="component" value="Unassembled WGS sequence"/>
</dbReference>
<evidence type="ECO:0000313" key="2">
    <source>
        <dbReference type="Proteomes" id="UP000644693"/>
    </source>
</evidence>
<name>A0A918XHC5_9GAMM</name>
<evidence type="ECO:0000313" key="1">
    <source>
        <dbReference type="EMBL" id="GHD32070.1"/>
    </source>
</evidence>
<organism evidence="1 2">
    <name type="scientific">Parahalioglobus pacificus</name>
    <dbReference type="NCBI Taxonomy" id="930806"/>
    <lineage>
        <taxon>Bacteria</taxon>
        <taxon>Pseudomonadati</taxon>
        <taxon>Pseudomonadota</taxon>
        <taxon>Gammaproteobacteria</taxon>
        <taxon>Cellvibrionales</taxon>
        <taxon>Halieaceae</taxon>
        <taxon>Parahalioglobus</taxon>
    </lineage>
</organism>
<keyword evidence="2" id="KW-1185">Reference proteome</keyword>